<name>A0ACC3BY15_PYRYE</name>
<accession>A0ACC3BY15</accession>
<proteinExistence type="predicted"/>
<organism evidence="1 2">
    <name type="scientific">Pyropia yezoensis</name>
    <name type="common">Susabi-nori</name>
    <name type="synonym">Porphyra yezoensis</name>
    <dbReference type="NCBI Taxonomy" id="2788"/>
    <lineage>
        <taxon>Eukaryota</taxon>
        <taxon>Rhodophyta</taxon>
        <taxon>Bangiophyceae</taxon>
        <taxon>Bangiales</taxon>
        <taxon>Bangiaceae</taxon>
        <taxon>Pyropia</taxon>
    </lineage>
</organism>
<sequence>MAAAAAPVGPDGSLSGAAPAAAAAMATSPASPTTAAPAAPVPPRVTVLSGFLGSGKTTVLRHLLTAAPAGQRVAVVVNDMAEINIDAALIRRVTPATAPGAANGAAAGPPRAETADADAAAAAAAFATPLPPPTMVELQNGCICCTLRDDLVTHLTALARTTPPFDAILVESTGVAEPRPVAESFQFEVDPAPTLPDAAAAAPGANGNGGDDGVGAGDGGAPGAAAAAAAPAPGRRRRDAPQVALNDIAPLDTLVTVVDVSVFGEMLATTDAPVDRWGPSGAAAAGAAGGTTASESAGADAAAASVAATAAEAEEYRPLSQLLLEQVEYANVIILNKTDLVSAAAVGAVRAQVRALNRGAVLVEASHGRVPFEQVVATRAFDDATVRGGAGWLVEMRAGGSDGAAVASGTPGGGGGGGAAVANGTAAGTGAGAARSELEEYNLSSFVYRRRRPFHPTRLAAALDTLCSLGEAVLRAKGFVWVATRHDKFGELSKAGATWALGLGGTWLVMDPYFQGLAARRFGAPVPAHVAATTGPDAGLSAEDMTNAEPPGTKDQGVAGKEDAAVAADEEAKGTGEEDEFAAAALGDFDPALGDRRQEVVLIGRGMSRIEVERVLDAALLSDHEYAMGSRQWALLPDGLDSWSDGDSDGDSSGSDGSDDESGSEAAGGSDGAVAEAPAGDGSGACADAGCAVPHAHGKRALEGAADADAGGTEESEPKRSKPL</sequence>
<comment type="caution">
    <text evidence="1">The sequence shown here is derived from an EMBL/GenBank/DDBJ whole genome shotgun (WGS) entry which is preliminary data.</text>
</comment>
<keyword evidence="2" id="KW-1185">Reference proteome</keyword>
<evidence type="ECO:0000313" key="2">
    <source>
        <dbReference type="Proteomes" id="UP000798662"/>
    </source>
</evidence>
<gene>
    <name evidence="1" type="ORF">I4F81_004996</name>
</gene>
<protein>
    <submittedName>
        <fullName evidence="1">Uncharacterized protein</fullName>
    </submittedName>
</protein>
<evidence type="ECO:0000313" key="1">
    <source>
        <dbReference type="EMBL" id="KAK1862422.1"/>
    </source>
</evidence>
<dbReference type="Proteomes" id="UP000798662">
    <property type="component" value="Chromosome 1"/>
</dbReference>
<dbReference type="EMBL" id="CM020618">
    <property type="protein sequence ID" value="KAK1862422.1"/>
    <property type="molecule type" value="Genomic_DNA"/>
</dbReference>
<reference evidence="1" key="1">
    <citation type="submission" date="2019-11" db="EMBL/GenBank/DDBJ databases">
        <title>Nori genome reveals adaptations in red seaweeds to the harsh intertidal environment.</title>
        <authorList>
            <person name="Wang D."/>
            <person name="Mao Y."/>
        </authorList>
    </citation>
    <scope>NUCLEOTIDE SEQUENCE</scope>
    <source>
        <tissue evidence="1">Gametophyte</tissue>
    </source>
</reference>